<keyword evidence="9" id="KW-0677">Repeat</keyword>
<dbReference type="Gene3D" id="3.80.10.10">
    <property type="entry name" value="Ribonuclease Inhibitor"/>
    <property type="match status" value="1"/>
</dbReference>
<keyword evidence="12" id="KW-0843">Virulence</keyword>
<keyword evidence="7" id="KW-0433">Leucine-rich repeat</keyword>
<evidence type="ECO:0000256" key="2">
    <source>
        <dbReference type="ARBA" id="ARBA00004192"/>
    </source>
</evidence>
<evidence type="ECO:0000256" key="5">
    <source>
        <dbReference type="ARBA" id="ARBA00012483"/>
    </source>
</evidence>
<evidence type="ECO:0000256" key="4">
    <source>
        <dbReference type="ARBA" id="ARBA00009868"/>
    </source>
</evidence>
<dbReference type="Gene3D" id="1.20.58.360">
    <property type="entry name" value="Shigella T3SS effector IpaH defines"/>
    <property type="match status" value="1"/>
</dbReference>
<dbReference type="EC" id="2.3.2.27" evidence="5"/>
<dbReference type="PANTHER" id="PTHR47114">
    <property type="match status" value="1"/>
</dbReference>
<dbReference type="PROSITE" id="PS52053">
    <property type="entry name" value="NEL"/>
    <property type="match status" value="1"/>
</dbReference>
<comment type="subcellular location">
    <subcellularLocation>
        <location evidence="2">Host cytoplasm</location>
    </subcellularLocation>
    <subcellularLocation>
        <location evidence="3">Secreted</location>
    </subcellularLocation>
</comment>
<keyword evidence="6 14" id="KW-0964">Secreted</keyword>
<reference evidence="17 18" key="1">
    <citation type="journal article" date="2020" name="Microorganisms">
        <title>Reliable Identification of Environmental Pseudomonas Isolates Using the rpoD Gene.</title>
        <authorList>
            <consortium name="The Broad Institute Genome Sequencing Platform"/>
            <person name="Girard L."/>
            <person name="Lood C."/>
            <person name="Rokni-Zadeh H."/>
            <person name="van Noort V."/>
            <person name="Lavigne R."/>
            <person name="De Mot R."/>
        </authorList>
    </citation>
    <scope>NUCLEOTIDE SEQUENCE [LARGE SCALE GENOMIC DNA]</scope>
    <source>
        <strain evidence="17 18">RD9SR1</strain>
    </source>
</reference>
<dbReference type="InterPro" id="IPR003591">
    <property type="entry name" value="Leu-rich_rpt_typical-subtyp"/>
</dbReference>
<evidence type="ECO:0000256" key="14">
    <source>
        <dbReference type="PROSITE-ProRule" id="PRU01398"/>
    </source>
</evidence>
<dbReference type="Pfam" id="PF20178">
    <property type="entry name" value="ToxA_N"/>
    <property type="match status" value="1"/>
</dbReference>
<comment type="similarity">
    <text evidence="4 14">Belongs to the LRR-containing bacterial E3 ligase family.</text>
</comment>
<keyword evidence="18" id="KW-1185">Reference proteome</keyword>
<feature type="active site" description="Glycyl thioester intermediate" evidence="14">
    <location>
        <position position="1296"/>
    </location>
</feature>
<comment type="PTM">
    <text evidence="14">Ubiquitinated in the presence of host E1 ubiquitin-activating enzyme, E2 ubiquitin-conjugating enzyme and ubiquitin.</text>
</comment>
<evidence type="ECO:0000256" key="6">
    <source>
        <dbReference type="ARBA" id="ARBA00022525"/>
    </source>
</evidence>
<dbReference type="EMBL" id="JABWRZ020000001">
    <property type="protein sequence ID" value="MBV4492022.1"/>
    <property type="molecule type" value="Genomic_DNA"/>
</dbReference>
<evidence type="ECO:0000256" key="7">
    <source>
        <dbReference type="ARBA" id="ARBA00022614"/>
    </source>
</evidence>
<comment type="catalytic activity">
    <reaction evidence="1">
        <text>S-ubiquitinyl-[E2 ubiquitin-conjugating enzyme]-L-cysteine + [acceptor protein]-L-lysine = [E2 ubiquitin-conjugating enzyme]-L-cysteine + N(6)-ubiquitinyl-[acceptor protein]-L-lysine.</text>
        <dbReference type="EC" id="2.3.2.27"/>
    </reaction>
</comment>
<dbReference type="Proteomes" id="UP000609530">
    <property type="component" value="Unassembled WGS sequence"/>
</dbReference>
<feature type="coiled-coil region" evidence="15">
    <location>
        <begin position="937"/>
        <end position="964"/>
    </location>
</feature>
<evidence type="ECO:0000256" key="11">
    <source>
        <dbReference type="ARBA" id="ARBA00022843"/>
    </source>
</evidence>
<feature type="domain" description="NEL" evidence="16">
    <location>
        <begin position="1208"/>
        <end position="1497"/>
    </location>
</feature>
<dbReference type="SMART" id="SM00369">
    <property type="entry name" value="LRR_TYP"/>
    <property type="match status" value="3"/>
</dbReference>
<protein>
    <recommendedName>
        <fullName evidence="5">RING-type E3 ubiquitin transferase</fullName>
        <ecNumber evidence="5">2.3.2.27</ecNumber>
    </recommendedName>
</protein>
<evidence type="ECO:0000256" key="1">
    <source>
        <dbReference type="ARBA" id="ARBA00000900"/>
    </source>
</evidence>
<organism evidence="17 18">
    <name type="scientific">Pseudomonas oryzicola</name>
    <dbReference type="NCBI Taxonomy" id="485876"/>
    <lineage>
        <taxon>Bacteria</taxon>
        <taxon>Pseudomonadati</taxon>
        <taxon>Pseudomonadota</taxon>
        <taxon>Gammaproteobacteria</taxon>
        <taxon>Pseudomonadales</taxon>
        <taxon>Pseudomonadaceae</taxon>
        <taxon>Pseudomonas</taxon>
    </lineage>
</organism>
<evidence type="ECO:0000256" key="9">
    <source>
        <dbReference type="ARBA" id="ARBA00022737"/>
    </source>
</evidence>
<dbReference type="InterPro" id="IPR046673">
    <property type="entry name" value="ToxA_N"/>
</dbReference>
<evidence type="ECO:0000259" key="16">
    <source>
        <dbReference type="PROSITE" id="PS52053"/>
    </source>
</evidence>
<comment type="caution">
    <text evidence="17">The sequence shown here is derived from an EMBL/GenBank/DDBJ whole genome shotgun (WGS) entry which is preliminary data.</text>
</comment>
<evidence type="ECO:0000313" key="17">
    <source>
        <dbReference type="EMBL" id="MBV4492022.1"/>
    </source>
</evidence>
<proteinExistence type="inferred from homology"/>
<dbReference type="Gene3D" id="1.20.1270.130">
    <property type="entry name" value="Shigella T3SS effector IpaH domain"/>
    <property type="match status" value="1"/>
</dbReference>
<evidence type="ECO:0000256" key="13">
    <source>
        <dbReference type="ARBA" id="ARBA00023200"/>
    </source>
</evidence>
<evidence type="ECO:0000256" key="12">
    <source>
        <dbReference type="ARBA" id="ARBA00023026"/>
    </source>
</evidence>
<keyword evidence="11 14" id="KW-0832">Ubl conjugation</keyword>
<dbReference type="InterPro" id="IPR032675">
    <property type="entry name" value="LRR_dom_sf"/>
</dbReference>
<evidence type="ECO:0000256" key="8">
    <source>
        <dbReference type="ARBA" id="ARBA00022679"/>
    </source>
</evidence>
<keyword evidence="15" id="KW-0175">Coiled coil</keyword>
<dbReference type="InterPro" id="IPR051071">
    <property type="entry name" value="LRR-bact_E3_ubiq_ligases"/>
</dbReference>
<dbReference type="PANTHER" id="PTHR47114:SF2">
    <property type="entry name" value="OLIGODENDROCYTE-MYELIN GLYCOPROTEIN"/>
    <property type="match status" value="1"/>
</dbReference>
<keyword evidence="13 14" id="KW-1035">Host cytoplasm</keyword>
<evidence type="ECO:0000256" key="3">
    <source>
        <dbReference type="ARBA" id="ARBA00004613"/>
    </source>
</evidence>
<name>A0ABS6QDH9_9PSED</name>
<dbReference type="RefSeq" id="WP_186675722.1">
    <property type="nucleotide sequence ID" value="NZ_JABWRZ020000001.1"/>
</dbReference>
<dbReference type="SUPFAM" id="SSF52058">
    <property type="entry name" value="L domain-like"/>
    <property type="match status" value="1"/>
</dbReference>
<sequence>MGNLQATHDLLEQAEQDAIIAKRLPGWMRPGKPEHMRVLCQALRGSLDCRYRLQALLQQIVPIDRFATPLLSQALQARYGLDHDLGHLWMRTAFEKPLSTYAPIRVPLTQRVYYQIPLLEAALHGFAAAEAKAAGQAPGCGLYQADGTPLESPSAVAFASLVRELDLGERYQQHLDSYLATPQSKALLADSVRHGMLIDAMQAHHAGVLDEAELELLVKLWRDGWLSQLNDTRVLGKRLEVLGCPLQQIVVLDVRDETFAPLHTSTRRVLVHIPGDPHGAWSAHDDLQQFARRVLGQRLRMASYRQFFARFVRARDSQAFFSHIEAGYDDLTTWANIDLHERMQPMGAYVFKHLAALRVAQVKDDAEVFAPPVAKLDRQVQLAYEQRLKALGLTVLSAASLYLPALGTVLVAMLAWKWLDDVFQSVAAWQEGDVREALDHITEVATDLAVIAATGTALGAARRLWQRSLRVDCMPQARLEDGTVCLWDGDLAAFRGESPPADAVSDAQGVWRHGERTWVVIDEHFYRVVQRSTDGCWQLRPRNGHGPLLVHNGAGAWRLWYEQPMQWDAPRYLFRRLGGQLAQLQDEQIDEVLGIHDLDSDQLRAWHVLGRAPEPGVVDSAQRVLIDQRIRTLVARLRAGQPPEDSVVRAQLDGLAGSAGLSGQALADLAWAQRRRLFEQVYQAEAQVVAGDPDVMALRRVFPGLHWRAAQALLAKASAADRERLQLTGRISLRLAEAARQRLTDVRMVRVFEALHWDTPQNLDLARVVLAMLEHLPAASDGIRWRLFNGGERTVPVATMQAGSPACDLVFDNGLFQRIDPQGLAVGEAGELFEVISHAYGDDLRAALQVPEPFAHNLRVLLTRQALARRQAVEQLLSPSPTSGLHLPTRLADGRIGYPLSGRLPGRSPSAYRPGPILRRVRYLYPTFTDDQVFAWVEQARSSVLGLERTLQQYEQTFDALTTQLRRWVHAATNTTERENRRRLRHALRSCWQQMTEEGAQEVGPGMVYRWDMAETRTSSLPTFTEQVVFAHVNALTLQNMQLEDVPESFLRAFPNIRGLEMPSNRLVRIPQALLRMPNLQRLSLQRNRISLDPGQATILASCPNLVYVDLSHNPLGRPFSLSGLPRLRELRLAETGIRSVPYGLLQSTSLRVVDFRDNLITSMPEGFYDSRLWTEYEVHLRGNPFDELEAQRLHTVLLAAMADGGAAAVPARLRWMDAAGVSLRTELGAHWEALEAMPDATQFFNLLERLMETEDFQRLTGARYLAGRVLEVLRAMRGSDELRELMFNDAEQLTCQDSVALRFSDLELRLLVWRARTQATGGQEQALLRLGRQMWRLDEVDQFAQQDVLARELDGRGTDPIDIVLAYRLGLREQLELPVLTSGMTFRTLAQVGARQLAQAQNWVLANETGERLASSLIVRDFWQAHLRAAYATRFELLDAPFHERVEALQGDFNLPEAERLAEINRVAGERQAAERELMMTLTLDALDRQAEQAAA</sequence>
<evidence type="ECO:0000256" key="15">
    <source>
        <dbReference type="SAM" id="Coils"/>
    </source>
</evidence>
<accession>A0ABS6QDH9</accession>
<keyword evidence="10 14" id="KW-0833">Ubl conjugation pathway</keyword>
<keyword evidence="8 14" id="KW-0808">Transferase</keyword>
<evidence type="ECO:0000256" key="10">
    <source>
        <dbReference type="ARBA" id="ARBA00022786"/>
    </source>
</evidence>
<dbReference type="InterPro" id="IPR029487">
    <property type="entry name" value="NEL_dom"/>
</dbReference>
<evidence type="ECO:0000313" key="18">
    <source>
        <dbReference type="Proteomes" id="UP000609530"/>
    </source>
</evidence>
<gene>
    <name evidence="17" type="ORF">HU760_015605</name>
</gene>
<dbReference type="Pfam" id="PF14496">
    <property type="entry name" value="NEL"/>
    <property type="match status" value="1"/>
</dbReference>